<keyword evidence="1" id="KW-1133">Transmembrane helix</keyword>
<dbReference type="AlphaFoldDB" id="A0AAP8U3N7"/>
<protein>
    <submittedName>
        <fullName evidence="3">Pilus assembly protein</fullName>
    </submittedName>
</protein>
<comment type="caution">
    <text evidence="3">The sequence shown here is derived from an EMBL/GenBank/DDBJ whole genome shotgun (WGS) entry which is preliminary data.</text>
</comment>
<proteinExistence type="predicted"/>
<dbReference type="Pfam" id="PF00395">
    <property type="entry name" value="SLH"/>
    <property type="match status" value="2"/>
</dbReference>
<dbReference type="InterPro" id="IPR001119">
    <property type="entry name" value="SLH_dom"/>
</dbReference>
<feature type="domain" description="SLH" evidence="2">
    <location>
        <begin position="543"/>
        <end position="606"/>
    </location>
</feature>
<keyword evidence="1" id="KW-0472">Membrane</keyword>
<dbReference type="RefSeq" id="WP_104032979.1">
    <property type="nucleotide sequence ID" value="NZ_PRKQ01000028.1"/>
</dbReference>
<reference evidence="3 4" key="1">
    <citation type="submission" date="2018-02" db="EMBL/GenBank/DDBJ databases">
        <title>Comparative analysis of genomes of three Brevibacillus laterosporus strains producers of potent antimicrobials isolated from silage.</title>
        <authorList>
            <person name="Kojic M."/>
            <person name="Miljkovic M."/>
            <person name="Studholme D."/>
            <person name="Filipic B."/>
        </authorList>
    </citation>
    <scope>NUCLEOTIDE SEQUENCE [LARGE SCALE GENOMIC DNA]</scope>
    <source>
        <strain evidence="3 4">BGSP11</strain>
    </source>
</reference>
<dbReference type="PANTHER" id="PTHR46825">
    <property type="entry name" value="D-ALANYL-D-ALANINE-CARBOXYPEPTIDASE/ENDOPEPTIDASE AMPH"/>
    <property type="match status" value="1"/>
</dbReference>
<dbReference type="Proteomes" id="UP000239759">
    <property type="component" value="Unassembled WGS sequence"/>
</dbReference>
<sequence length="668" mass="75463">MFKGYRKTCSICMFVVILFVSIIFPTAYTYSSPVKGVPLGPTDPKEVENFADQFFNQSHIKDQMAGAVFVVVRDGKILLNKGYGYSDLEKKIAVNPKHTVFPLASISKVFTSTGIMQLVEQGKLNLDEDIQNYLGDIKINNKTKYKLTMKHLLTNTTGFDFTDRLESIHNRSIQPISLEKYVKENMPSVVRKPGEAFRYDNFGFTLQGYILEKLSGKSFNHYITEHIYKPLKMENSSFLLTPKLKAKLATGYNANNQPFPIFLSNPIELPEGGMVSTGHDMAQFMMAHLNKGSFEGKTILKQDTAEKMHTIHYSVHPKIPNMAYGFETYYHSSHNKQFVIGKGGDIPGFHSWMWLLPEHKVGGFIVVNKDKEFREELFRAFMNRYYPLPKKEQSYMTSSPQQLKRFEGTYRDLRINPWITKITATSQGQLIAEDPMGKNILRQIDPLLFKDEKGAFLAFKKSDDGSIGYLQYHNTVSMAQKISPSKHFSDVSDSHPYATYIYGVQDFGVLQGDSNHAFRPLAPITRAEFASDFIRLIGVHTSTNPVAFTDSKNSPYGKEIQALVEADALKGTTTTTFEPNRPITRQEAAVIIFEVSKSLLNAQPANASLKGSVDPWANQAVQYVVSKGLYGPEVISSKNLIDYKAKEPLLRQEAAALLYNYAQLIFKK</sequence>
<evidence type="ECO:0000313" key="3">
    <source>
        <dbReference type="EMBL" id="PPA93251.1"/>
    </source>
</evidence>
<dbReference type="Pfam" id="PF00144">
    <property type="entry name" value="Beta-lactamase"/>
    <property type="match status" value="1"/>
</dbReference>
<dbReference type="Gene3D" id="3.40.710.10">
    <property type="entry name" value="DD-peptidase/beta-lactamase superfamily"/>
    <property type="match status" value="1"/>
</dbReference>
<gene>
    <name evidence="3" type="ORF">C4A77_19490</name>
</gene>
<feature type="transmembrane region" description="Helical" evidence="1">
    <location>
        <begin position="12"/>
        <end position="30"/>
    </location>
</feature>
<dbReference type="PROSITE" id="PS51272">
    <property type="entry name" value="SLH"/>
    <property type="match status" value="2"/>
</dbReference>
<dbReference type="InterPro" id="IPR001466">
    <property type="entry name" value="Beta-lactam-related"/>
</dbReference>
<keyword evidence="1" id="KW-0812">Transmembrane</keyword>
<feature type="domain" description="SLH" evidence="2">
    <location>
        <begin position="484"/>
        <end position="542"/>
    </location>
</feature>
<dbReference type="PANTHER" id="PTHR46825:SF9">
    <property type="entry name" value="BETA-LACTAMASE-RELATED DOMAIN-CONTAINING PROTEIN"/>
    <property type="match status" value="1"/>
</dbReference>
<evidence type="ECO:0000256" key="1">
    <source>
        <dbReference type="SAM" id="Phobius"/>
    </source>
</evidence>
<evidence type="ECO:0000259" key="2">
    <source>
        <dbReference type="PROSITE" id="PS51272"/>
    </source>
</evidence>
<name>A0AAP8U3N7_BRELA</name>
<dbReference type="InterPro" id="IPR050491">
    <property type="entry name" value="AmpC-like"/>
</dbReference>
<evidence type="ECO:0000313" key="4">
    <source>
        <dbReference type="Proteomes" id="UP000239759"/>
    </source>
</evidence>
<dbReference type="EMBL" id="PRKQ01000028">
    <property type="protein sequence ID" value="PPA93251.1"/>
    <property type="molecule type" value="Genomic_DNA"/>
</dbReference>
<dbReference type="SUPFAM" id="SSF56601">
    <property type="entry name" value="beta-lactamase/transpeptidase-like"/>
    <property type="match status" value="1"/>
</dbReference>
<dbReference type="InterPro" id="IPR012338">
    <property type="entry name" value="Beta-lactam/transpept-like"/>
</dbReference>
<organism evidence="3 4">
    <name type="scientific">Brevibacillus laterosporus</name>
    <name type="common">Bacillus laterosporus</name>
    <dbReference type="NCBI Taxonomy" id="1465"/>
    <lineage>
        <taxon>Bacteria</taxon>
        <taxon>Bacillati</taxon>
        <taxon>Bacillota</taxon>
        <taxon>Bacilli</taxon>
        <taxon>Bacillales</taxon>
        <taxon>Paenibacillaceae</taxon>
        <taxon>Brevibacillus</taxon>
    </lineage>
</organism>
<accession>A0AAP8U3N7</accession>